<dbReference type="InterPro" id="IPR030659">
    <property type="entry name" value="SecY_CS"/>
</dbReference>
<accession>A0A0G1S531</accession>
<proteinExistence type="inferred from homology"/>
<comment type="function">
    <text evidence="9">The central subunit of the protein translocation channel SecYEG. Consists of two halves formed by TMs 1-5 and 6-10. These two domains form a lateral gate at the front which open onto the bilayer between TMs 2 and 7, and are clamped together by SecE at the back. The channel is closed by both a pore ring composed of hydrophobic SecY resides and a short helix (helix 2A) on the extracellular side of the membrane which forms a plug. The plug probably moves laterally to allow the channel to open. The ring and the pore may move independently.</text>
</comment>
<dbReference type="Proteomes" id="UP000034501">
    <property type="component" value="Unassembled WGS sequence"/>
</dbReference>
<dbReference type="PATRIC" id="fig|1618590.3.peg.336"/>
<evidence type="ECO:0000256" key="6">
    <source>
        <dbReference type="ARBA" id="ARBA00022989"/>
    </source>
</evidence>
<gene>
    <name evidence="13" type="ORF">UX88_C0012G0022</name>
</gene>
<dbReference type="PROSITE" id="PS00756">
    <property type="entry name" value="SECY_2"/>
    <property type="match status" value="1"/>
</dbReference>
<keyword evidence="7 10" id="KW-0811">Translocation</keyword>
<feature type="transmembrane region" description="Helical" evidence="12">
    <location>
        <begin position="50"/>
        <end position="70"/>
    </location>
</feature>
<keyword evidence="8 12" id="KW-0472">Membrane</keyword>
<dbReference type="Pfam" id="PF00344">
    <property type="entry name" value="SecY"/>
    <property type="match status" value="1"/>
</dbReference>
<feature type="transmembrane region" description="Helical" evidence="12">
    <location>
        <begin position="208"/>
        <end position="228"/>
    </location>
</feature>
<organism evidence="13 14">
    <name type="scientific">Candidatus Woesebacteria bacterium GW2011_GWC2_47_16</name>
    <dbReference type="NCBI Taxonomy" id="1618590"/>
    <lineage>
        <taxon>Bacteria</taxon>
        <taxon>Candidatus Woeseibacteriota</taxon>
    </lineage>
</organism>
<dbReference type="InterPro" id="IPR023201">
    <property type="entry name" value="SecY_dom_sf"/>
</dbReference>
<feature type="transmembrane region" description="Helical" evidence="12">
    <location>
        <begin position="21"/>
        <end position="38"/>
    </location>
</feature>
<dbReference type="InterPro" id="IPR002208">
    <property type="entry name" value="SecY/SEC61-alpha"/>
</dbReference>
<comment type="subcellular location">
    <subcellularLocation>
        <location evidence="1 10">Membrane</location>
        <topology evidence="1 10">Multi-pass membrane protein</topology>
    </subcellularLocation>
</comment>
<comment type="caution">
    <text evidence="13">The sequence shown here is derived from an EMBL/GenBank/DDBJ whole genome shotgun (WGS) entry which is preliminary data.</text>
</comment>
<dbReference type="EMBL" id="LCNW01000012">
    <property type="protein sequence ID" value="KKU64491.1"/>
    <property type="molecule type" value="Genomic_DNA"/>
</dbReference>
<evidence type="ECO:0000256" key="10">
    <source>
        <dbReference type="RuleBase" id="RU003484"/>
    </source>
</evidence>
<feature type="transmembrane region" description="Helical" evidence="12">
    <location>
        <begin position="119"/>
        <end position="136"/>
    </location>
</feature>
<reference evidence="13 14" key="1">
    <citation type="journal article" date="2015" name="Nature">
        <title>rRNA introns, odd ribosomes, and small enigmatic genomes across a large radiation of phyla.</title>
        <authorList>
            <person name="Brown C.T."/>
            <person name="Hug L.A."/>
            <person name="Thomas B.C."/>
            <person name="Sharon I."/>
            <person name="Castelle C.J."/>
            <person name="Singh A."/>
            <person name="Wilkins M.J."/>
            <person name="Williams K.H."/>
            <person name="Banfield J.F."/>
        </authorList>
    </citation>
    <scope>NUCLEOTIDE SEQUENCE [LARGE SCALE GENOMIC DNA]</scope>
</reference>
<evidence type="ECO:0000256" key="5">
    <source>
        <dbReference type="ARBA" id="ARBA00022927"/>
    </source>
</evidence>
<evidence type="ECO:0000256" key="9">
    <source>
        <dbReference type="RuleBase" id="RU000537"/>
    </source>
</evidence>
<dbReference type="PRINTS" id="PR00303">
    <property type="entry name" value="SECYTRNLCASE"/>
</dbReference>
<evidence type="ECO:0000256" key="2">
    <source>
        <dbReference type="ARBA" id="ARBA00005751"/>
    </source>
</evidence>
<feature type="transmembrane region" description="Helical" evidence="12">
    <location>
        <begin position="148"/>
        <end position="168"/>
    </location>
</feature>
<dbReference type="PANTHER" id="PTHR10906">
    <property type="entry name" value="SECY/SEC61-ALPHA FAMILY MEMBER"/>
    <property type="match status" value="1"/>
</dbReference>
<feature type="transmembrane region" description="Helical" evidence="12">
    <location>
        <begin position="174"/>
        <end position="196"/>
    </location>
</feature>
<protein>
    <recommendedName>
        <fullName evidence="9">Protein translocase subunit SecY</fullName>
    </recommendedName>
</protein>
<evidence type="ECO:0000256" key="3">
    <source>
        <dbReference type="ARBA" id="ARBA00022448"/>
    </source>
</evidence>
<dbReference type="GO" id="GO:0015031">
    <property type="term" value="P:protein transport"/>
    <property type="evidence" value="ECO:0007669"/>
    <property type="project" value="UniProtKB-KW"/>
</dbReference>
<keyword evidence="6 12" id="KW-1133">Transmembrane helix</keyword>
<evidence type="ECO:0000256" key="1">
    <source>
        <dbReference type="ARBA" id="ARBA00004141"/>
    </source>
</evidence>
<dbReference type="PROSITE" id="PS00755">
    <property type="entry name" value="SECY_1"/>
    <property type="match status" value="1"/>
</dbReference>
<keyword evidence="4 10" id="KW-0812">Transmembrane</keyword>
<evidence type="ECO:0000256" key="4">
    <source>
        <dbReference type="ARBA" id="ARBA00022692"/>
    </source>
</evidence>
<evidence type="ECO:0000256" key="12">
    <source>
        <dbReference type="SAM" id="Phobius"/>
    </source>
</evidence>
<name>A0A0G1S531_9BACT</name>
<dbReference type="Gene3D" id="1.10.3370.10">
    <property type="entry name" value="SecY subunit domain"/>
    <property type="match status" value="1"/>
</dbReference>
<sequence>MLSAIAHFFSKIVSSPETRKKIIVTAVVLLVFRFVAHIPASGIDRTSLQALFLGSPLLSLLDVFSGGTLANFSIMALGLNPYINASIIMQLLTYVIPALEELSKEGEYGQEKINQYTRFLTIPLAAMQAFGMYSLLRSQGILTTLSPLALFSLILTMTAGTVFAVWLGELITEYGFSNGVSILIFAGIIARLPVVVGQSVTAIQAQDLMKIGVFLGLAVVIVGLIVFMNEAVRRVPISYARRVGRGASPLNSFLPLRLNSCPRLSANF</sequence>
<dbReference type="SUPFAM" id="SSF103491">
    <property type="entry name" value="Preprotein translocase SecY subunit"/>
    <property type="match status" value="1"/>
</dbReference>
<comment type="similarity">
    <text evidence="2 11">Belongs to the SecY/SEC61-alpha family.</text>
</comment>
<keyword evidence="5 10" id="KW-0653">Protein transport</keyword>
<evidence type="ECO:0000313" key="13">
    <source>
        <dbReference type="EMBL" id="KKU64491.1"/>
    </source>
</evidence>
<dbReference type="GO" id="GO:0016020">
    <property type="term" value="C:membrane"/>
    <property type="evidence" value="ECO:0007669"/>
    <property type="project" value="UniProtKB-SubCell"/>
</dbReference>
<evidence type="ECO:0000256" key="7">
    <source>
        <dbReference type="ARBA" id="ARBA00023010"/>
    </source>
</evidence>
<evidence type="ECO:0000256" key="11">
    <source>
        <dbReference type="RuleBase" id="RU004349"/>
    </source>
</evidence>
<evidence type="ECO:0000313" key="14">
    <source>
        <dbReference type="Proteomes" id="UP000034501"/>
    </source>
</evidence>
<evidence type="ECO:0000256" key="8">
    <source>
        <dbReference type="ARBA" id="ARBA00023136"/>
    </source>
</evidence>
<keyword evidence="3 10" id="KW-0813">Transport</keyword>
<dbReference type="AlphaFoldDB" id="A0A0G1S531"/>